<dbReference type="EMBL" id="PQXO01000615">
    <property type="protein sequence ID" value="TGO83631.1"/>
    <property type="molecule type" value="Genomic_DNA"/>
</dbReference>
<comment type="caution">
    <text evidence="2">The sequence shown here is derived from an EMBL/GenBank/DDBJ whole genome shotgun (WGS) entry which is preliminary data.</text>
</comment>
<proteinExistence type="predicted"/>
<evidence type="ECO:0000256" key="1">
    <source>
        <dbReference type="SAM" id="Phobius"/>
    </source>
</evidence>
<dbReference type="AlphaFoldDB" id="A0A4Z1KBS3"/>
<name>A0A4Z1KBS3_9HELO</name>
<keyword evidence="1" id="KW-0472">Membrane</keyword>
<keyword evidence="1" id="KW-1133">Transmembrane helix</keyword>
<accession>A0A4Z1KBS3</accession>
<evidence type="ECO:0000313" key="3">
    <source>
        <dbReference type="Proteomes" id="UP000297280"/>
    </source>
</evidence>
<keyword evidence="3" id="KW-1185">Reference proteome</keyword>
<evidence type="ECO:0000313" key="2">
    <source>
        <dbReference type="EMBL" id="TGO83631.1"/>
    </source>
</evidence>
<dbReference type="Proteomes" id="UP000297280">
    <property type="component" value="Unassembled WGS sequence"/>
</dbReference>
<organism evidence="2 3">
    <name type="scientific">Botrytis porri</name>
    <dbReference type="NCBI Taxonomy" id="87229"/>
    <lineage>
        <taxon>Eukaryota</taxon>
        <taxon>Fungi</taxon>
        <taxon>Dikarya</taxon>
        <taxon>Ascomycota</taxon>
        <taxon>Pezizomycotina</taxon>
        <taxon>Leotiomycetes</taxon>
        <taxon>Helotiales</taxon>
        <taxon>Sclerotiniaceae</taxon>
        <taxon>Botrytis</taxon>
    </lineage>
</organism>
<reference evidence="2 3" key="1">
    <citation type="submission" date="2017-12" db="EMBL/GenBank/DDBJ databases">
        <title>Comparative genomics of Botrytis spp.</title>
        <authorList>
            <person name="Valero-Jimenez C.A."/>
            <person name="Tapia P."/>
            <person name="Veloso J."/>
            <person name="Silva-Moreno E."/>
            <person name="Staats M."/>
            <person name="Valdes J.H."/>
            <person name="Van Kan J.A.L."/>
        </authorList>
    </citation>
    <scope>NUCLEOTIDE SEQUENCE [LARGE SCALE GENOMIC DNA]</scope>
    <source>
        <strain evidence="2 3">MUCL3349</strain>
    </source>
</reference>
<keyword evidence="1" id="KW-0812">Transmembrane</keyword>
<sequence>MSQKCGTHQLITRTHLIYSLLFSSDALTAAIFITLSKVYNNHDPEQKDTCEDFVIRPGKVIFAAPECTGPNNLRSLVYPEEM</sequence>
<protein>
    <submittedName>
        <fullName evidence="2">Uncharacterized protein</fullName>
    </submittedName>
</protein>
<feature type="transmembrane region" description="Helical" evidence="1">
    <location>
        <begin position="16"/>
        <end position="35"/>
    </location>
</feature>
<gene>
    <name evidence="2" type="ORF">BPOR_0616g00060</name>
</gene>